<dbReference type="Proteomes" id="UP000008064">
    <property type="component" value="Unassembled WGS sequence"/>
</dbReference>
<evidence type="ECO:0000313" key="1">
    <source>
        <dbReference type="EMBL" id="EGO21613.1"/>
    </source>
</evidence>
<reference evidence="1" key="1">
    <citation type="submission" date="2011-04" db="EMBL/GenBank/DDBJ databases">
        <title>Evolution of plant cell wall degrading machinery underlies the functional diversity of forest fungi.</title>
        <authorList>
            <consortium name="US DOE Joint Genome Institute (JGI-PGF)"/>
            <person name="Eastwood D.C."/>
            <person name="Floudas D."/>
            <person name="Binder M."/>
            <person name="Majcherczyk A."/>
            <person name="Schneider P."/>
            <person name="Aerts A."/>
            <person name="Asiegbu F.O."/>
            <person name="Baker S.E."/>
            <person name="Barry K."/>
            <person name="Bendiksby M."/>
            <person name="Blumentritt M."/>
            <person name="Coutinho P.M."/>
            <person name="Cullen D."/>
            <person name="Cullen D."/>
            <person name="Gathman A."/>
            <person name="Goodell B."/>
            <person name="Henrissat B."/>
            <person name="Ihrmark K."/>
            <person name="Kauserud H."/>
            <person name="Kohler A."/>
            <person name="LaButti K."/>
            <person name="Lapidus A."/>
            <person name="Lavin J.L."/>
            <person name="Lee Y.-H."/>
            <person name="Lindquist E."/>
            <person name="Lilly W."/>
            <person name="Lucas S."/>
            <person name="Morin E."/>
            <person name="Murat C."/>
            <person name="Oguiza J.A."/>
            <person name="Park J."/>
            <person name="Pisabarro A.G."/>
            <person name="Riley R."/>
            <person name="Rosling A."/>
            <person name="Salamov A."/>
            <person name="Schmidt O."/>
            <person name="Schmutz J."/>
            <person name="Skrede I."/>
            <person name="Stenlid J."/>
            <person name="Wiebenga A."/>
            <person name="Xie X."/>
            <person name="Kues U."/>
            <person name="Hibbett D.S."/>
            <person name="Hoffmeister D."/>
            <person name="Hogberg N."/>
            <person name="Martin F."/>
            <person name="Grigoriev I.V."/>
            <person name="Watkinson S.C."/>
        </authorList>
    </citation>
    <scope>NUCLEOTIDE SEQUENCE</scope>
    <source>
        <strain evidence="1">S7.9</strain>
    </source>
</reference>
<dbReference type="HOGENOM" id="CLU_2185550_0_0_1"/>
<dbReference type="AlphaFoldDB" id="F8P4S6"/>
<proteinExistence type="predicted"/>
<sequence length="109" mass="11918">MLASQSGWRLPVDPLVDSPRNGSSALGLIRNDIRSNMDLGCPSTARYGNGIVPLTASALRACEARTFFVCLSFLGRHIPLDLIVFHSHASHLLGLVSRCSMPHKFVDMR</sequence>
<dbReference type="EMBL" id="GL945438">
    <property type="protein sequence ID" value="EGO21613.1"/>
    <property type="molecule type" value="Genomic_DNA"/>
</dbReference>
<name>F8P4S6_SERL9</name>
<organism>
    <name type="scientific">Serpula lacrymans var. lacrymans (strain S7.9)</name>
    <name type="common">Dry rot fungus</name>
    <dbReference type="NCBI Taxonomy" id="578457"/>
    <lineage>
        <taxon>Eukaryota</taxon>
        <taxon>Fungi</taxon>
        <taxon>Dikarya</taxon>
        <taxon>Basidiomycota</taxon>
        <taxon>Agaricomycotina</taxon>
        <taxon>Agaricomycetes</taxon>
        <taxon>Agaricomycetidae</taxon>
        <taxon>Boletales</taxon>
        <taxon>Coniophorineae</taxon>
        <taxon>Serpulaceae</taxon>
        <taxon>Serpula</taxon>
    </lineage>
</organism>
<dbReference type="GeneID" id="18820444"/>
<gene>
    <name evidence="1" type="ORF">SERLADRAFT_474203</name>
</gene>
<protein>
    <submittedName>
        <fullName evidence="1">Uncharacterized protein</fullName>
    </submittedName>
</protein>
<accession>F8P4S6</accession>
<dbReference type="KEGG" id="sla:SERLADRAFT_474203"/>
<dbReference type="RefSeq" id="XP_007321399.1">
    <property type="nucleotide sequence ID" value="XM_007321337.1"/>
</dbReference>